<protein>
    <submittedName>
        <fullName evidence="1">Uncharacterized protein</fullName>
    </submittedName>
</protein>
<accession>A0A0S4LJR4</accession>
<keyword evidence="2" id="KW-1185">Reference proteome</keyword>
<dbReference type="AlphaFoldDB" id="A0A0S4LJR4"/>
<organism evidence="1 2">
    <name type="scientific">Candidatus Nitrospira nitrosa</name>
    <dbReference type="NCBI Taxonomy" id="1742972"/>
    <lineage>
        <taxon>Bacteria</taxon>
        <taxon>Pseudomonadati</taxon>
        <taxon>Nitrospirota</taxon>
        <taxon>Nitrospiria</taxon>
        <taxon>Nitrospirales</taxon>
        <taxon>Nitrospiraceae</taxon>
        <taxon>Nitrospira</taxon>
    </lineage>
</organism>
<reference evidence="1 2" key="1">
    <citation type="submission" date="2015-10" db="EMBL/GenBank/DDBJ databases">
        <authorList>
            <person name="Gilbert D.G."/>
        </authorList>
    </citation>
    <scope>NUCLEOTIDE SEQUENCE [LARGE SCALE GENOMIC DNA]</scope>
    <source>
        <strain evidence="1">COMA1</strain>
    </source>
</reference>
<evidence type="ECO:0000313" key="2">
    <source>
        <dbReference type="Proteomes" id="UP000199032"/>
    </source>
</evidence>
<name>A0A0S4LJR4_9BACT</name>
<proteinExistence type="predicted"/>
<dbReference type="STRING" id="1742972.COMA1_30309"/>
<evidence type="ECO:0000313" key="1">
    <source>
        <dbReference type="EMBL" id="CUS36909.1"/>
    </source>
</evidence>
<dbReference type="Proteomes" id="UP000199032">
    <property type="component" value="Unassembled WGS sequence"/>
</dbReference>
<sequence length="48" mass="5580">MQIGLVKDSLTLKLIMFIHEIREQRNKEITSRQVAALGRRANKTIPNF</sequence>
<gene>
    <name evidence="1" type="ORF">COMA1_30309</name>
</gene>
<dbReference type="EMBL" id="CZQA01000009">
    <property type="protein sequence ID" value="CUS36909.1"/>
    <property type="molecule type" value="Genomic_DNA"/>
</dbReference>